<comment type="caution">
    <text evidence="1">The sequence shown here is derived from an EMBL/GenBank/DDBJ whole genome shotgun (WGS) entry which is preliminary data.</text>
</comment>
<sequence>MKYFKFLLFIFLFINCNNLGKSGIGEETILGRDIFDELNVYIGIFAQDVANDRVNYSRRLTDIAILSRWYDAMGVRYQKRDLSFNRKKAKSCITLTSSYLLATRDATGTLLLAAGCKLDPVAPYPLP</sequence>
<evidence type="ECO:0000313" key="1">
    <source>
        <dbReference type="EMBL" id="TDY72188.1"/>
    </source>
</evidence>
<dbReference type="GeneID" id="79826503"/>
<name>A0A4R8MVK9_LEPME</name>
<dbReference type="RefSeq" id="WP_004785380.1">
    <property type="nucleotide sequence ID" value="NZ_RQGE01000030.1"/>
</dbReference>
<dbReference type="STRING" id="1193051.LEP1GSC017_2780"/>
<reference evidence="1 2" key="1">
    <citation type="submission" date="2019-03" db="EMBL/GenBank/DDBJ databases">
        <title>Genomic Encyclopedia of Archaeal and Bacterial Type Strains, Phase II (KMG-II): from individual species to whole genera.</title>
        <authorList>
            <person name="Goeker M."/>
        </authorList>
    </citation>
    <scope>NUCLEOTIDE SEQUENCE [LARGE SCALE GENOMIC DNA]</scope>
    <source>
        <strain evidence="1 2">DSM 21537</strain>
    </source>
</reference>
<protein>
    <submittedName>
        <fullName evidence="1">Uncharacterized protein</fullName>
    </submittedName>
</protein>
<keyword evidence="2" id="KW-1185">Reference proteome</keyword>
<dbReference type="Proteomes" id="UP000294684">
    <property type="component" value="Unassembled WGS sequence"/>
</dbReference>
<organism evidence="1 2">
    <name type="scientific">Leptospira meyeri</name>
    <dbReference type="NCBI Taxonomy" id="29508"/>
    <lineage>
        <taxon>Bacteria</taxon>
        <taxon>Pseudomonadati</taxon>
        <taxon>Spirochaetota</taxon>
        <taxon>Spirochaetia</taxon>
        <taxon>Leptospirales</taxon>
        <taxon>Leptospiraceae</taxon>
        <taxon>Leptospira</taxon>
    </lineage>
</organism>
<gene>
    <name evidence="1" type="ORF">CLV96_1175</name>
</gene>
<proteinExistence type="predicted"/>
<dbReference type="AlphaFoldDB" id="A0A4R8MVK9"/>
<evidence type="ECO:0000313" key="2">
    <source>
        <dbReference type="Proteomes" id="UP000294684"/>
    </source>
</evidence>
<accession>A0A4R8MVK9</accession>
<dbReference type="OrthoDB" id="343465at2"/>
<dbReference type="EMBL" id="SORO01000001">
    <property type="protein sequence ID" value="TDY72188.1"/>
    <property type="molecule type" value="Genomic_DNA"/>
</dbReference>